<dbReference type="Proteomes" id="UP000588068">
    <property type="component" value="Unassembled WGS sequence"/>
</dbReference>
<evidence type="ECO:0000256" key="2">
    <source>
        <dbReference type="ARBA" id="ARBA00023015"/>
    </source>
</evidence>
<name>A0A841HRG6_9GAMM</name>
<dbReference type="InterPro" id="IPR014284">
    <property type="entry name" value="RNA_pol_sigma-70_dom"/>
</dbReference>
<dbReference type="PANTHER" id="PTHR43133">
    <property type="entry name" value="RNA POLYMERASE ECF-TYPE SIGMA FACTO"/>
    <property type="match status" value="1"/>
</dbReference>
<evidence type="ECO:0000259" key="6">
    <source>
        <dbReference type="Pfam" id="PF04542"/>
    </source>
</evidence>
<evidence type="ECO:0000313" key="9">
    <source>
        <dbReference type="Proteomes" id="UP000588068"/>
    </source>
</evidence>
<keyword evidence="9" id="KW-1185">Reference proteome</keyword>
<dbReference type="InterPro" id="IPR007627">
    <property type="entry name" value="RNA_pol_sigma70_r2"/>
</dbReference>
<dbReference type="InterPro" id="IPR039425">
    <property type="entry name" value="RNA_pol_sigma-70-like"/>
</dbReference>
<dbReference type="RefSeq" id="WP_184334850.1">
    <property type="nucleotide sequence ID" value="NZ_JACHHZ010000005.1"/>
</dbReference>
<evidence type="ECO:0000256" key="1">
    <source>
        <dbReference type="ARBA" id="ARBA00010641"/>
    </source>
</evidence>
<evidence type="ECO:0000313" key="8">
    <source>
        <dbReference type="EMBL" id="MBB6095486.1"/>
    </source>
</evidence>
<dbReference type="Pfam" id="PF04542">
    <property type="entry name" value="Sigma70_r2"/>
    <property type="match status" value="1"/>
</dbReference>
<keyword evidence="4" id="KW-0238">DNA-binding</keyword>
<dbReference type="Gene3D" id="1.10.1740.10">
    <property type="match status" value="1"/>
</dbReference>
<dbReference type="Pfam" id="PF08281">
    <property type="entry name" value="Sigma70_r4_2"/>
    <property type="match status" value="1"/>
</dbReference>
<evidence type="ECO:0000256" key="5">
    <source>
        <dbReference type="ARBA" id="ARBA00023163"/>
    </source>
</evidence>
<dbReference type="AlphaFoldDB" id="A0A841HRG6"/>
<proteinExistence type="inferred from homology"/>
<evidence type="ECO:0000259" key="7">
    <source>
        <dbReference type="Pfam" id="PF08281"/>
    </source>
</evidence>
<dbReference type="PANTHER" id="PTHR43133:SF8">
    <property type="entry name" value="RNA POLYMERASE SIGMA FACTOR HI_1459-RELATED"/>
    <property type="match status" value="1"/>
</dbReference>
<organism evidence="8 9">
    <name type="scientific">Povalibacter uvarum</name>
    <dbReference type="NCBI Taxonomy" id="732238"/>
    <lineage>
        <taxon>Bacteria</taxon>
        <taxon>Pseudomonadati</taxon>
        <taxon>Pseudomonadota</taxon>
        <taxon>Gammaproteobacteria</taxon>
        <taxon>Steroidobacterales</taxon>
        <taxon>Steroidobacteraceae</taxon>
        <taxon>Povalibacter</taxon>
    </lineage>
</organism>
<dbReference type="SUPFAM" id="SSF88946">
    <property type="entry name" value="Sigma2 domain of RNA polymerase sigma factors"/>
    <property type="match status" value="1"/>
</dbReference>
<dbReference type="NCBIfam" id="TIGR02937">
    <property type="entry name" value="sigma70-ECF"/>
    <property type="match status" value="1"/>
</dbReference>
<protein>
    <submittedName>
        <fullName evidence="8">RNA polymerase sigma factor (Sigma-70 family)</fullName>
    </submittedName>
</protein>
<dbReference type="InterPro" id="IPR036388">
    <property type="entry name" value="WH-like_DNA-bd_sf"/>
</dbReference>
<dbReference type="InterPro" id="IPR013325">
    <property type="entry name" value="RNA_pol_sigma_r2"/>
</dbReference>
<keyword evidence="5" id="KW-0804">Transcription</keyword>
<dbReference type="Gene3D" id="1.10.10.10">
    <property type="entry name" value="Winged helix-like DNA-binding domain superfamily/Winged helix DNA-binding domain"/>
    <property type="match status" value="1"/>
</dbReference>
<accession>A0A841HRG6</accession>
<comment type="caution">
    <text evidence="8">The sequence shown here is derived from an EMBL/GenBank/DDBJ whole genome shotgun (WGS) entry which is preliminary data.</text>
</comment>
<evidence type="ECO:0000256" key="4">
    <source>
        <dbReference type="ARBA" id="ARBA00023125"/>
    </source>
</evidence>
<comment type="similarity">
    <text evidence="1">Belongs to the sigma-70 factor family. ECF subfamily.</text>
</comment>
<dbReference type="EMBL" id="JACHHZ010000005">
    <property type="protein sequence ID" value="MBB6095486.1"/>
    <property type="molecule type" value="Genomic_DNA"/>
</dbReference>
<feature type="domain" description="RNA polymerase sigma factor 70 region 4 type 2" evidence="7">
    <location>
        <begin position="126"/>
        <end position="176"/>
    </location>
</feature>
<dbReference type="GO" id="GO:0006352">
    <property type="term" value="P:DNA-templated transcription initiation"/>
    <property type="evidence" value="ECO:0007669"/>
    <property type="project" value="InterPro"/>
</dbReference>
<dbReference type="GO" id="GO:0016987">
    <property type="term" value="F:sigma factor activity"/>
    <property type="evidence" value="ECO:0007669"/>
    <property type="project" value="UniProtKB-KW"/>
</dbReference>
<dbReference type="InterPro" id="IPR013249">
    <property type="entry name" value="RNA_pol_sigma70_r4_t2"/>
</dbReference>
<evidence type="ECO:0000256" key="3">
    <source>
        <dbReference type="ARBA" id="ARBA00023082"/>
    </source>
</evidence>
<gene>
    <name evidence="8" type="ORF">HNQ60_004376</name>
</gene>
<reference evidence="8 9" key="1">
    <citation type="submission" date="2020-08" db="EMBL/GenBank/DDBJ databases">
        <title>Genomic Encyclopedia of Type Strains, Phase IV (KMG-IV): sequencing the most valuable type-strain genomes for metagenomic binning, comparative biology and taxonomic classification.</title>
        <authorList>
            <person name="Goeker M."/>
        </authorList>
    </citation>
    <scope>NUCLEOTIDE SEQUENCE [LARGE SCALE GENOMIC DNA]</scope>
    <source>
        <strain evidence="8 9">DSM 26723</strain>
    </source>
</reference>
<keyword evidence="3" id="KW-0731">Sigma factor</keyword>
<dbReference type="GO" id="GO:0003677">
    <property type="term" value="F:DNA binding"/>
    <property type="evidence" value="ECO:0007669"/>
    <property type="project" value="UniProtKB-KW"/>
</dbReference>
<feature type="domain" description="RNA polymerase sigma-70 region 2" evidence="6">
    <location>
        <begin position="18"/>
        <end position="84"/>
    </location>
</feature>
<dbReference type="InterPro" id="IPR013324">
    <property type="entry name" value="RNA_pol_sigma_r3/r4-like"/>
</dbReference>
<dbReference type="SUPFAM" id="SSF88659">
    <property type="entry name" value="Sigma3 and sigma4 domains of RNA polymerase sigma factors"/>
    <property type="match status" value="1"/>
</dbReference>
<sequence length="193" mass="22301">MTAGLTTLDQNERIVADVNRERPRLRQFIRRYVMNERDAEDILQDVFSELIEAYRMMTPIEQVGAWLYRVARNRITDRFRKRGREVDLPVPDAFAKDEEPTLERLLPDADAGPEAAFARQILIDEIFVALDELPEAQRDVFIAHEIEGRSFKQMALESGVPINTLLARKHAAVLHLRNRLRDIFNEYANGGAQ</sequence>
<keyword evidence="2" id="KW-0805">Transcription regulation</keyword>